<sequence length="145" mass="15897">MLTLALPAFAQGYDDPLAAIGDCRAIPEQADIDGISQPVAARACLQPDGTWQIVRDDADSSVIVYPIAAYPYPDPWYWGPPIFVGFGTSFVFVDRFHHFHHFHRMGHEHFGGLHHGGFGGYHAYAHPYSVAPHGGMHALGGGHHR</sequence>
<dbReference type="KEGG" id="buo:BRPE64_ACDS12780"/>
<organism evidence="1 2">
    <name type="scientific">Caballeronia insecticola</name>
    <dbReference type="NCBI Taxonomy" id="758793"/>
    <lineage>
        <taxon>Bacteria</taxon>
        <taxon>Pseudomonadati</taxon>
        <taxon>Pseudomonadota</taxon>
        <taxon>Betaproteobacteria</taxon>
        <taxon>Burkholderiales</taxon>
        <taxon>Burkholderiaceae</taxon>
        <taxon>Caballeronia</taxon>
    </lineage>
</organism>
<dbReference type="Proteomes" id="UP000013966">
    <property type="component" value="Chromosome 1"/>
</dbReference>
<proteinExistence type="predicted"/>
<reference evidence="1 2" key="2">
    <citation type="journal article" date="2018" name="Int. J. Syst. Evol. Microbiol.">
        <title>Burkholderia insecticola sp. nov., a gut symbiotic bacterium of the bean bug Riptortus pedestris.</title>
        <authorList>
            <person name="Takeshita K."/>
            <person name="Tamaki H."/>
            <person name="Ohbayashi T."/>
            <person name="Meng X.-Y."/>
            <person name="Sone T."/>
            <person name="Mitani Y."/>
            <person name="Peeters C."/>
            <person name="Kikuchi Y."/>
            <person name="Vandamme P."/>
        </authorList>
    </citation>
    <scope>NUCLEOTIDE SEQUENCE [LARGE SCALE GENOMIC DNA]</scope>
    <source>
        <strain evidence="1">RPE64</strain>
    </source>
</reference>
<dbReference type="HOGENOM" id="CLU_133655_0_0_4"/>
<protein>
    <recommendedName>
        <fullName evidence="3">Surface antigen</fullName>
    </recommendedName>
</protein>
<keyword evidence="2" id="KW-1185">Reference proteome</keyword>
<gene>
    <name evidence="1" type="ORF">BRPE64_ACDS12780</name>
</gene>
<evidence type="ECO:0000313" key="2">
    <source>
        <dbReference type="Proteomes" id="UP000013966"/>
    </source>
</evidence>
<accession>R4WY17</accession>
<dbReference type="PATRIC" id="fig|758793.3.peg.1280"/>
<dbReference type="AlphaFoldDB" id="R4WY17"/>
<reference evidence="1 2" key="1">
    <citation type="journal article" date="2013" name="Genome Announc.">
        <title>Complete Genome Sequence of Burkholderia sp. Strain RPE64, Bacterial Symbiont of the Bean Bug Riptortus pedestris.</title>
        <authorList>
            <person name="Shibata T.F."/>
            <person name="Maeda T."/>
            <person name="Nikoh N."/>
            <person name="Yamaguchi K."/>
            <person name="Oshima K."/>
            <person name="Hattori M."/>
            <person name="Nishiyama T."/>
            <person name="Hasebe M."/>
            <person name="Fukatsu T."/>
            <person name="Kikuchi Y."/>
            <person name="Shigenobu S."/>
        </authorList>
    </citation>
    <scope>NUCLEOTIDE SEQUENCE [LARGE SCALE GENOMIC DNA]</scope>
</reference>
<evidence type="ECO:0000313" key="1">
    <source>
        <dbReference type="EMBL" id="BAN23032.1"/>
    </source>
</evidence>
<evidence type="ECO:0008006" key="3">
    <source>
        <dbReference type="Google" id="ProtNLM"/>
    </source>
</evidence>
<name>R4WY17_9BURK</name>
<dbReference type="EMBL" id="AP013058">
    <property type="protein sequence ID" value="BAN23032.1"/>
    <property type="molecule type" value="Genomic_DNA"/>
</dbReference>